<dbReference type="AlphaFoldDB" id="A0AAI9K4F6"/>
<reference evidence="7" key="1">
    <citation type="submission" date="2020-06" db="EMBL/GenBank/DDBJ databases">
        <title>Characterization of fructooligosaccharide metabolism and fructooligosaccharide-degrading enzymes in human commensal butyrate producers.</title>
        <authorList>
            <person name="Tanno H."/>
            <person name="Fujii T."/>
            <person name="Hirano K."/>
            <person name="Maeno S."/>
            <person name="Tonozuka T."/>
            <person name="Sakamoto M."/>
            <person name="Ohkuma M."/>
            <person name="Tochio T."/>
            <person name="Endo A."/>
        </authorList>
    </citation>
    <scope>NUCLEOTIDE SEQUENCE</scope>
    <source>
        <strain evidence="7">JCM 31265</strain>
    </source>
</reference>
<dbReference type="EC" id="2.1.1.199" evidence="6"/>
<name>A0AAI9K4F6_9FIRM</name>
<dbReference type="GO" id="GO:0070475">
    <property type="term" value="P:rRNA base methylation"/>
    <property type="evidence" value="ECO:0007669"/>
    <property type="project" value="UniProtKB-UniRule"/>
</dbReference>
<proteinExistence type="inferred from homology"/>
<evidence type="ECO:0000256" key="6">
    <source>
        <dbReference type="HAMAP-Rule" id="MF_01007"/>
    </source>
</evidence>
<evidence type="ECO:0000256" key="1">
    <source>
        <dbReference type="ARBA" id="ARBA00010396"/>
    </source>
</evidence>
<dbReference type="RefSeq" id="WP_015533170.1">
    <property type="nucleotide sequence ID" value="NZ_BLYL01000005.1"/>
</dbReference>
<dbReference type="InterPro" id="IPR023397">
    <property type="entry name" value="SAM-dep_MeTrfase_MraW_recog"/>
</dbReference>
<dbReference type="PANTHER" id="PTHR11265:SF0">
    <property type="entry name" value="12S RRNA N4-METHYLCYTIDINE METHYLTRANSFERASE"/>
    <property type="match status" value="1"/>
</dbReference>
<sequence>MEFAHKSVLLEETIDNLNIKPDGIYVDGTLGGAGHSEQIVKRLGEGGRLIGIDQDEDAIAAASKRLEPYGDKVTIVRDNYQNFRRILDELNIQKVDGILLDLGVSSYQLDNADRGFTYRVDAPLDMRMDNRQTKTAKDIVNDYSEAELFRILKDYGEERYAKSIAYHICKYRENKVIETTEELNDIIRGSIPAKARNGQGHPSKQTFQAIRIELNRELDVLRDSIDGMIASLNPGGRLCIITFHSLEDRIVKLAFRKNENPCICPPNFPVCTCGRKPLGKVITRKPIIPGERELEENSRSKSSKLRVFEAI</sequence>
<comment type="caution">
    <text evidence="7">The sequence shown here is derived from an EMBL/GenBank/DDBJ whole genome shotgun (WGS) entry which is preliminary data.</text>
</comment>
<dbReference type="SUPFAM" id="SSF81799">
    <property type="entry name" value="Putative methyltransferase TM0872, insert domain"/>
    <property type="match status" value="1"/>
</dbReference>
<dbReference type="GO" id="GO:0071424">
    <property type="term" value="F:rRNA (cytosine-N4-)-methyltransferase activity"/>
    <property type="evidence" value="ECO:0007669"/>
    <property type="project" value="UniProtKB-UniRule"/>
</dbReference>
<feature type="binding site" evidence="6">
    <location>
        <position position="53"/>
    </location>
    <ligand>
        <name>S-adenosyl-L-methionine</name>
        <dbReference type="ChEBI" id="CHEBI:59789"/>
    </ligand>
</feature>
<gene>
    <name evidence="7" type="primary">rsmH_1</name>
    <name evidence="6" type="synonym">rsmH</name>
    <name evidence="7" type="ORF">COEU31_12290</name>
</gene>
<dbReference type="SUPFAM" id="SSF53335">
    <property type="entry name" value="S-adenosyl-L-methionine-dependent methyltransferases"/>
    <property type="match status" value="1"/>
</dbReference>
<evidence type="ECO:0000313" key="7">
    <source>
        <dbReference type="EMBL" id="GFO94183.1"/>
    </source>
</evidence>
<dbReference type="InterPro" id="IPR002903">
    <property type="entry name" value="RsmH"/>
</dbReference>
<accession>A0AAI9K4F6</accession>
<comment type="function">
    <text evidence="6">Specifically methylates the N4 position of cytidine in position 1402 (C1402) of 16S rRNA.</text>
</comment>
<dbReference type="InterPro" id="IPR029063">
    <property type="entry name" value="SAM-dependent_MTases_sf"/>
</dbReference>
<dbReference type="Proteomes" id="UP000660047">
    <property type="component" value="Unassembled WGS sequence"/>
</dbReference>
<evidence type="ECO:0000313" key="8">
    <source>
        <dbReference type="Proteomes" id="UP000660047"/>
    </source>
</evidence>
<organism evidence="7 8">
    <name type="scientific">Coprococcus eutactus</name>
    <dbReference type="NCBI Taxonomy" id="33043"/>
    <lineage>
        <taxon>Bacteria</taxon>
        <taxon>Bacillati</taxon>
        <taxon>Bacillota</taxon>
        <taxon>Clostridia</taxon>
        <taxon>Lachnospirales</taxon>
        <taxon>Lachnospiraceae</taxon>
        <taxon>Coprococcus</taxon>
    </lineage>
</organism>
<dbReference type="EMBL" id="BLYL01000005">
    <property type="protein sequence ID" value="GFO94183.1"/>
    <property type="molecule type" value="Genomic_DNA"/>
</dbReference>
<feature type="binding site" evidence="6">
    <location>
        <begin position="33"/>
        <end position="35"/>
    </location>
    <ligand>
        <name>S-adenosyl-L-methionine</name>
        <dbReference type="ChEBI" id="CHEBI:59789"/>
    </ligand>
</feature>
<dbReference type="PIRSF" id="PIRSF004486">
    <property type="entry name" value="MraW"/>
    <property type="match status" value="1"/>
</dbReference>
<feature type="binding site" evidence="6">
    <location>
        <position position="108"/>
    </location>
    <ligand>
        <name>S-adenosyl-L-methionine</name>
        <dbReference type="ChEBI" id="CHEBI:59789"/>
    </ligand>
</feature>
<protein>
    <recommendedName>
        <fullName evidence="6">Ribosomal RNA small subunit methyltransferase H</fullName>
        <ecNumber evidence="6">2.1.1.199</ecNumber>
    </recommendedName>
    <alternativeName>
        <fullName evidence="6">16S rRNA m(4)C1402 methyltransferase</fullName>
    </alternativeName>
    <alternativeName>
        <fullName evidence="6">rRNA (cytosine-N(4)-)-methyltransferase RsmH</fullName>
    </alternativeName>
</protein>
<keyword evidence="3 6" id="KW-0489">Methyltransferase</keyword>
<keyword evidence="2 6" id="KW-0698">rRNA processing</keyword>
<comment type="similarity">
    <text evidence="1 6">Belongs to the methyltransferase superfamily. RsmH family.</text>
</comment>
<dbReference type="GO" id="GO:0005737">
    <property type="term" value="C:cytoplasm"/>
    <property type="evidence" value="ECO:0007669"/>
    <property type="project" value="UniProtKB-SubCell"/>
</dbReference>
<dbReference type="HAMAP" id="MF_01007">
    <property type="entry name" value="16SrRNA_methyltr_H"/>
    <property type="match status" value="1"/>
</dbReference>
<comment type="catalytic activity">
    <reaction evidence="6">
        <text>cytidine(1402) in 16S rRNA + S-adenosyl-L-methionine = N(4)-methylcytidine(1402) in 16S rRNA + S-adenosyl-L-homocysteine + H(+)</text>
        <dbReference type="Rhea" id="RHEA:42928"/>
        <dbReference type="Rhea" id="RHEA-COMP:10286"/>
        <dbReference type="Rhea" id="RHEA-COMP:10287"/>
        <dbReference type="ChEBI" id="CHEBI:15378"/>
        <dbReference type="ChEBI" id="CHEBI:57856"/>
        <dbReference type="ChEBI" id="CHEBI:59789"/>
        <dbReference type="ChEBI" id="CHEBI:74506"/>
        <dbReference type="ChEBI" id="CHEBI:82748"/>
        <dbReference type="EC" id="2.1.1.199"/>
    </reaction>
</comment>
<dbReference type="Pfam" id="PF01795">
    <property type="entry name" value="Methyltransf_5"/>
    <property type="match status" value="1"/>
</dbReference>
<feature type="binding site" evidence="6">
    <location>
        <position position="101"/>
    </location>
    <ligand>
        <name>S-adenosyl-L-methionine</name>
        <dbReference type="ChEBI" id="CHEBI:59789"/>
    </ligand>
</feature>
<keyword evidence="4 6" id="KW-0808">Transferase</keyword>
<dbReference type="Gene3D" id="3.40.50.150">
    <property type="entry name" value="Vaccinia Virus protein VP39"/>
    <property type="match status" value="1"/>
</dbReference>
<evidence type="ECO:0000256" key="2">
    <source>
        <dbReference type="ARBA" id="ARBA00022552"/>
    </source>
</evidence>
<evidence type="ECO:0000256" key="3">
    <source>
        <dbReference type="ARBA" id="ARBA00022603"/>
    </source>
</evidence>
<dbReference type="NCBIfam" id="TIGR00006">
    <property type="entry name" value="16S rRNA (cytosine(1402)-N(4))-methyltransferase RsmH"/>
    <property type="match status" value="1"/>
</dbReference>
<evidence type="ECO:0000256" key="5">
    <source>
        <dbReference type="ARBA" id="ARBA00022691"/>
    </source>
</evidence>
<keyword evidence="6" id="KW-0963">Cytoplasm</keyword>
<comment type="subcellular location">
    <subcellularLocation>
        <location evidence="6">Cytoplasm</location>
    </subcellularLocation>
</comment>
<dbReference type="Gene3D" id="1.10.150.170">
    <property type="entry name" value="Putative methyltransferase TM0872, insert domain"/>
    <property type="match status" value="1"/>
</dbReference>
<dbReference type="PANTHER" id="PTHR11265">
    <property type="entry name" value="S-ADENOSYL-METHYLTRANSFERASE MRAW"/>
    <property type="match status" value="1"/>
</dbReference>
<keyword evidence="5 6" id="KW-0949">S-adenosyl-L-methionine</keyword>
<feature type="binding site" evidence="6">
    <location>
        <position position="80"/>
    </location>
    <ligand>
        <name>S-adenosyl-L-methionine</name>
        <dbReference type="ChEBI" id="CHEBI:59789"/>
    </ligand>
</feature>
<evidence type="ECO:0000256" key="4">
    <source>
        <dbReference type="ARBA" id="ARBA00022679"/>
    </source>
</evidence>